<keyword evidence="7 8" id="KW-0066">ATP synthesis</keyword>
<dbReference type="PRINTS" id="PR00125">
    <property type="entry name" value="ATPASEDELTA"/>
</dbReference>
<dbReference type="Gene3D" id="1.10.520.20">
    <property type="entry name" value="N-terminal domain of the delta subunit of the F1F0-ATP synthase"/>
    <property type="match status" value="1"/>
</dbReference>
<dbReference type="PATRIC" id="fig|1496.1371.peg.1129"/>
<evidence type="ECO:0000256" key="2">
    <source>
        <dbReference type="ARBA" id="ARBA00022448"/>
    </source>
</evidence>
<dbReference type="Proteomes" id="UP000189137">
    <property type="component" value="Unassembled WGS sequence"/>
</dbReference>
<comment type="function">
    <text evidence="8">This protein is part of the stalk that links CF(0) to CF(1). It either transmits conformational changes from CF(0) to CF(1) or is implicated in proton conduction.</text>
</comment>
<dbReference type="Proteomes" id="UP000372533">
    <property type="component" value="Unassembled WGS sequence"/>
</dbReference>
<evidence type="ECO:0000313" key="18">
    <source>
        <dbReference type="Proteomes" id="UP000372533"/>
    </source>
</evidence>
<dbReference type="Pfam" id="PF00213">
    <property type="entry name" value="OSCP"/>
    <property type="match status" value="1"/>
</dbReference>
<dbReference type="Proteomes" id="UP000411588">
    <property type="component" value="Unassembled WGS sequence"/>
</dbReference>
<dbReference type="EMBL" id="DAEQIJ010000009">
    <property type="protein sequence ID" value="HBH2620385.1"/>
    <property type="molecule type" value="Genomic_DNA"/>
</dbReference>
<keyword evidence="2 8" id="KW-0813">Transport</keyword>
<evidence type="ECO:0000256" key="3">
    <source>
        <dbReference type="ARBA" id="ARBA00022781"/>
    </source>
</evidence>
<dbReference type="InterPro" id="IPR020781">
    <property type="entry name" value="ATPase_OSCP/d_CS"/>
</dbReference>
<keyword evidence="9" id="KW-0378">Hydrolase</keyword>
<evidence type="ECO:0000313" key="14">
    <source>
        <dbReference type="EMBL" id="SJS83596.1"/>
    </source>
</evidence>
<sequence length="181" mass="20560">MINVIANRYAEALFQLGEEENSTDVLFKELEKVVDMMTKVSKDFYKVLKSPLVSKSEKKNLVEIIFSKEVSSNIKNFLKVLVDKDRISYLEDIELAYKELLNKKNNVIDGVAISAIPMSETDIKELEVKLSNKYNKNVTIENVVDKTILGGVLVRIGNEQIDGTVKTRLDKMKEKLSEVIS</sequence>
<evidence type="ECO:0000256" key="7">
    <source>
        <dbReference type="ARBA" id="ARBA00023310"/>
    </source>
</evidence>
<keyword evidence="3 8" id="KW-0375">Hydrogen ion transport</keyword>
<evidence type="ECO:0000313" key="12">
    <source>
        <dbReference type="EMBL" id="HBH1541352.1"/>
    </source>
</evidence>
<reference evidence="14 17" key="2">
    <citation type="submission" date="2017-02" db="EMBL/GenBank/DDBJ databases">
        <authorList>
            <consortium name="Pathogen Informatics"/>
        </authorList>
    </citation>
    <scope>NUCLEOTIDE SEQUENCE [LARGE SCALE GENOMIC DNA]</scope>
    <source>
        <strain evidence="19">clo34</strain>
        <strain evidence="15">Clo34</strain>
        <strain evidence="18">tl291</strain>
        <strain evidence="16">Tl291</strain>
        <strain evidence="14 17">VRECD0157</strain>
    </source>
</reference>
<reference evidence="12" key="3">
    <citation type="journal article" date="2018" name="Genome Biol.">
        <title>SKESA: strategic k-mer extension for scrupulous assemblies.</title>
        <authorList>
            <person name="Souvorov A."/>
            <person name="Agarwala R."/>
            <person name="Lipman D.J."/>
        </authorList>
    </citation>
    <scope>NUCLEOTIDE SEQUENCE</scope>
    <source>
        <strain evidence="13">Clostridioides</strain>
        <strain evidence="12">HN1000</strain>
    </source>
</reference>
<comment type="subcellular location">
    <subcellularLocation>
        <location evidence="8">Cell membrane</location>
        <topology evidence="8">Peripheral membrane protein</topology>
    </subcellularLocation>
    <subcellularLocation>
        <location evidence="1">Membrane</location>
    </subcellularLocation>
</comment>
<dbReference type="EMBL" id="DAEPXK010000006">
    <property type="protein sequence ID" value="HBH1541352.1"/>
    <property type="molecule type" value="Genomic_DNA"/>
</dbReference>
<protein>
    <recommendedName>
        <fullName evidence="8">ATP synthase subunit delta</fullName>
    </recommendedName>
    <alternativeName>
        <fullName evidence="8">ATP synthase F(1) sector subunit delta</fullName>
    </alternativeName>
    <alternativeName>
        <fullName evidence="8">F-type ATPase subunit delta</fullName>
        <shortName evidence="8">F-ATPase subunit delta</shortName>
    </alternativeName>
</protein>
<evidence type="ECO:0000313" key="17">
    <source>
        <dbReference type="Proteomes" id="UP000189137"/>
    </source>
</evidence>
<dbReference type="AlphaFoldDB" id="A0A031WHT1"/>
<dbReference type="SMR" id="A0A031WHT1"/>
<keyword evidence="6 8" id="KW-0139">CF(1)</keyword>
<dbReference type="InterPro" id="IPR026015">
    <property type="entry name" value="ATP_synth_OSCP/delta_N_sf"/>
</dbReference>
<dbReference type="HAMAP" id="MF_01416">
    <property type="entry name" value="ATP_synth_delta_bact"/>
    <property type="match status" value="1"/>
</dbReference>
<evidence type="ECO:0000256" key="1">
    <source>
        <dbReference type="ARBA" id="ARBA00004370"/>
    </source>
</evidence>
<evidence type="ECO:0000313" key="19">
    <source>
        <dbReference type="Proteomes" id="UP000411588"/>
    </source>
</evidence>
<dbReference type="KEGG" id="pdf:CD630DERM_34710"/>
<dbReference type="SUPFAM" id="SSF47928">
    <property type="entry name" value="N-terminal domain of the delta subunit of the F1F0-ATP synthase"/>
    <property type="match status" value="1"/>
</dbReference>
<keyword evidence="8" id="KW-1003">Cell membrane</keyword>
<dbReference type="EMBL" id="CAAJVP010000016">
    <property type="protein sequence ID" value="VHY16300.1"/>
    <property type="molecule type" value="Genomic_DNA"/>
</dbReference>
<dbReference type="PANTHER" id="PTHR11910">
    <property type="entry name" value="ATP SYNTHASE DELTA CHAIN"/>
    <property type="match status" value="1"/>
</dbReference>
<organism evidence="9">
    <name type="scientific">Clostridioides difficile</name>
    <name type="common">Peptoclostridium difficile</name>
    <dbReference type="NCBI Taxonomy" id="1496"/>
    <lineage>
        <taxon>Bacteria</taxon>
        <taxon>Bacillati</taxon>
        <taxon>Bacillota</taxon>
        <taxon>Clostridia</taxon>
        <taxon>Peptostreptococcales</taxon>
        <taxon>Peptostreptococcaceae</taxon>
        <taxon>Clostridioides</taxon>
    </lineage>
</organism>
<evidence type="ECO:0000256" key="4">
    <source>
        <dbReference type="ARBA" id="ARBA00023065"/>
    </source>
</evidence>
<dbReference type="GeneID" id="66355932"/>
<dbReference type="GO" id="GO:0005886">
    <property type="term" value="C:plasma membrane"/>
    <property type="evidence" value="ECO:0007669"/>
    <property type="project" value="UniProtKB-SubCell"/>
</dbReference>
<dbReference type="GO" id="GO:0046933">
    <property type="term" value="F:proton-transporting ATP synthase activity, rotational mechanism"/>
    <property type="evidence" value="ECO:0007669"/>
    <property type="project" value="UniProtKB-UniRule"/>
</dbReference>
<dbReference type="NCBIfam" id="TIGR01145">
    <property type="entry name" value="ATP_synt_delta"/>
    <property type="match status" value="1"/>
</dbReference>
<keyword evidence="5 8" id="KW-0472">Membrane</keyword>
<gene>
    <name evidence="8 9" type="primary">atpH</name>
    <name evidence="11" type="ORF">BN1095_460032</name>
    <name evidence="9" type="ORF">BN1096_760056</name>
    <name evidence="10" type="ORF">BN1097_760058</name>
    <name evidence="12" type="ORF">KRM00_000811</name>
    <name evidence="13" type="ORF">KRQ00_002151</name>
    <name evidence="16" type="ORF">SAMEA1402366_02994</name>
    <name evidence="15" type="ORF">SAMEA1402399_03670</name>
    <name evidence="14" type="ORF">SAMEA3375112_02984</name>
</gene>
<reference evidence="12" key="4">
    <citation type="submission" date="2021-06" db="EMBL/GenBank/DDBJ databases">
        <authorList>
            <consortium name="NCBI Pathogen Detection Project"/>
        </authorList>
    </citation>
    <scope>NUCLEOTIDE SEQUENCE</scope>
    <source>
        <strain evidence="13">Clostridioides</strain>
        <strain evidence="12">HN1000</strain>
    </source>
</reference>
<evidence type="ECO:0000256" key="8">
    <source>
        <dbReference type="HAMAP-Rule" id="MF_01416"/>
    </source>
</evidence>
<dbReference type="Proteomes" id="UP000879542">
    <property type="component" value="Unassembled WGS sequence"/>
</dbReference>
<reference evidence="9" key="1">
    <citation type="submission" date="2014-07" db="EMBL/GenBank/DDBJ databases">
        <authorList>
            <person name="Monot Marc"/>
        </authorList>
    </citation>
    <scope>NUCLEOTIDE SEQUENCE</scope>
    <source>
        <strain evidence="11">7032989</strain>
        <strain evidence="10">7032994</strain>
    </source>
</reference>
<evidence type="ECO:0000256" key="6">
    <source>
        <dbReference type="ARBA" id="ARBA00023196"/>
    </source>
</evidence>
<dbReference type="EMBL" id="LK932416">
    <property type="protein sequence ID" value="CDS89991.1"/>
    <property type="molecule type" value="Genomic_DNA"/>
</dbReference>
<evidence type="ECO:0000313" key="10">
    <source>
        <dbReference type="EMBL" id="CDS89991.1"/>
    </source>
</evidence>
<dbReference type="InterPro" id="IPR000711">
    <property type="entry name" value="ATPase_OSCP/dsu"/>
</dbReference>
<dbReference type="PROSITE" id="PS00389">
    <property type="entry name" value="ATPASE_DELTA"/>
    <property type="match status" value="1"/>
</dbReference>
<evidence type="ECO:0000313" key="11">
    <source>
        <dbReference type="EMBL" id="CDT38850.1"/>
    </source>
</evidence>
<proteinExistence type="inferred from homology"/>
<dbReference type="EMBL" id="CAADAN010000018">
    <property type="protein sequence ID" value="VFD35729.1"/>
    <property type="molecule type" value="Genomic_DNA"/>
</dbReference>
<evidence type="ECO:0000256" key="5">
    <source>
        <dbReference type="ARBA" id="ARBA00023136"/>
    </source>
</evidence>
<evidence type="ECO:0000313" key="16">
    <source>
        <dbReference type="EMBL" id="VHY16300.1"/>
    </source>
</evidence>
<evidence type="ECO:0000313" key="15">
    <source>
        <dbReference type="EMBL" id="VFD35729.1"/>
    </source>
</evidence>
<dbReference type="EMBL" id="FUPS01000011">
    <property type="protein sequence ID" value="SJS83596.1"/>
    <property type="molecule type" value="Genomic_DNA"/>
</dbReference>
<dbReference type="GO" id="GO:0045259">
    <property type="term" value="C:proton-transporting ATP synthase complex"/>
    <property type="evidence" value="ECO:0007669"/>
    <property type="project" value="UniProtKB-KW"/>
</dbReference>
<dbReference type="Proteomes" id="UP000878956">
    <property type="component" value="Unassembled WGS sequence"/>
</dbReference>
<dbReference type="EMBL" id="LK933138">
    <property type="protein sequence ID" value="CDT38850.1"/>
    <property type="molecule type" value="Genomic_DNA"/>
</dbReference>
<dbReference type="EMBL" id="LK932531">
    <property type="protein sequence ID" value="CDS89784.1"/>
    <property type="molecule type" value="Genomic_DNA"/>
</dbReference>
<dbReference type="OMA" id="MVDNIQD"/>
<dbReference type="NCBIfam" id="NF004403">
    <property type="entry name" value="PRK05758.2-4"/>
    <property type="match status" value="1"/>
</dbReference>
<name>A0A031WHT1_CLODI</name>
<comment type="function">
    <text evidence="8">F(1)F(0) ATP synthase produces ATP from ADP in the presence of a proton or sodium gradient. F-type ATPases consist of two structural domains, F(1) containing the extramembraneous catalytic core and F(0) containing the membrane proton channel, linked together by a central stalk and a peripheral stalk. During catalysis, ATP synthesis in the catalytic domain of F(1) is coupled via a rotary mechanism of the central stalk subunits to proton translocation.</text>
</comment>
<keyword evidence="4 8" id="KW-0406">Ion transport</keyword>
<comment type="similarity">
    <text evidence="8">Belongs to the ATPase delta chain family.</text>
</comment>
<evidence type="ECO:0000313" key="9">
    <source>
        <dbReference type="EMBL" id="CDS89784.1"/>
    </source>
</evidence>
<dbReference type="GO" id="GO:0016787">
    <property type="term" value="F:hydrolase activity"/>
    <property type="evidence" value="ECO:0007669"/>
    <property type="project" value="UniProtKB-KW"/>
</dbReference>
<accession>A0A031WHT1</accession>
<evidence type="ECO:0000313" key="13">
    <source>
        <dbReference type="EMBL" id="HBH2620385.1"/>
    </source>
</evidence>
<dbReference type="RefSeq" id="WP_003425856.1">
    <property type="nucleotide sequence ID" value="NZ_AP025558.1"/>
</dbReference>